<dbReference type="AlphaFoldDB" id="A0A915ENC5"/>
<keyword evidence="1" id="KW-1185">Reference proteome</keyword>
<sequence length="200" mass="23444">MINRMRGDLVQLVVYAEPPFHILLKNISNFILDYIPKKLDTSWPTETERRAREISKGIKSCWQSKSLRKNSLVLRFYHQSLITANKELDANYYVGYCPIESCFTILNLRGIHVAVTRFWLDDEVRAVSARDRMANISGKVQEVIESNYNIASLSELRQKISKQVWLTSNNTYHSLIMVRGTAHFFPCDVVYHYEAWKWNH</sequence>
<dbReference type="Proteomes" id="UP000887574">
    <property type="component" value="Unplaced"/>
</dbReference>
<name>A0A915ENC5_9BILA</name>
<evidence type="ECO:0000313" key="1">
    <source>
        <dbReference type="Proteomes" id="UP000887574"/>
    </source>
</evidence>
<protein>
    <submittedName>
        <fullName evidence="2">Uncharacterized protein</fullName>
    </submittedName>
</protein>
<dbReference type="WBParaSite" id="jg7747.2">
    <property type="protein sequence ID" value="jg7747.2"/>
    <property type="gene ID" value="jg7747"/>
</dbReference>
<organism evidence="1 2">
    <name type="scientific">Ditylenchus dipsaci</name>
    <dbReference type="NCBI Taxonomy" id="166011"/>
    <lineage>
        <taxon>Eukaryota</taxon>
        <taxon>Metazoa</taxon>
        <taxon>Ecdysozoa</taxon>
        <taxon>Nematoda</taxon>
        <taxon>Chromadorea</taxon>
        <taxon>Rhabditida</taxon>
        <taxon>Tylenchina</taxon>
        <taxon>Tylenchomorpha</taxon>
        <taxon>Sphaerularioidea</taxon>
        <taxon>Anguinidae</taxon>
        <taxon>Anguininae</taxon>
        <taxon>Ditylenchus</taxon>
    </lineage>
</organism>
<proteinExistence type="predicted"/>
<accession>A0A915ENC5</accession>
<reference evidence="2" key="1">
    <citation type="submission" date="2022-11" db="UniProtKB">
        <authorList>
            <consortium name="WormBaseParasite"/>
        </authorList>
    </citation>
    <scope>IDENTIFICATION</scope>
</reference>
<evidence type="ECO:0000313" key="2">
    <source>
        <dbReference type="WBParaSite" id="jg7747.2"/>
    </source>
</evidence>